<evidence type="ECO:0000313" key="17">
    <source>
        <dbReference type="EMBL" id="EEY71255.1"/>
    </source>
</evidence>
<dbReference type="InterPro" id="IPR008279">
    <property type="entry name" value="PEP-util_enz_mobile_dom"/>
</dbReference>
<dbReference type="CDD" id="cd00367">
    <property type="entry name" value="PTS-HPr_like"/>
    <property type="match status" value="1"/>
</dbReference>
<dbReference type="InterPro" id="IPR006318">
    <property type="entry name" value="PTS_EI-like"/>
</dbReference>
<dbReference type="EC" id="2.7.3.9" evidence="17"/>
<evidence type="ECO:0000256" key="1">
    <source>
        <dbReference type="ARBA" id="ARBA00000683"/>
    </source>
</evidence>
<evidence type="ECO:0000256" key="4">
    <source>
        <dbReference type="ARBA" id="ARBA00004496"/>
    </source>
</evidence>
<dbReference type="InterPro" id="IPR008731">
    <property type="entry name" value="PTS_EIN"/>
</dbReference>
<dbReference type="Proteomes" id="UP000003604">
    <property type="component" value="Unassembled WGS sequence"/>
</dbReference>
<dbReference type="RefSeq" id="WP_005506147.1">
    <property type="nucleotide sequence ID" value="NZ_ADAQ01000013.1"/>
</dbReference>
<dbReference type="GO" id="GO:0009401">
    <property type="term" value="P:phosphoenolpyruvate-dependent sugar phosphotransferase system"/>
    <property type="evidence" value="ECO:0007669"/>
    <property type="project" value="UniProtKB-KW"/>
</dbReference>
<reference evidence="17 18" key="1">
    <citation type="submission" date="2009-10" db="EMBL/GenBank/DDBJ databases">
        <authorList>
            <consortium name="Los Alamos National Laboratory (LANL)"/>
            <consortium name="National Microbial Pathogen Data Resource (NMPDR)"/>
            <person name="Saunders E.H."/>
            <person name="Munk A.C."/>
            <person name="Tapia R."/>
            <person name="Green L."/>
            <person name="Rogers Y."/>
            <person name="Detter J.C."/>
            <person name="Bruce D."/>
            <person name="Brettin T.S."/>
            <person name="Colwell R.R."/>
            <person name="Huq A."/>
            <person name="Grim C.J."/>
            <person name="Hasan N.A."/>
            <person name="Bartels D."/>
            <person name="Vonstein V."/>
        </authorList>
    </citation>
    <scope>NUCLEOTIDE SEQUENCE [LARGE SCALE GENOMIC DNA]</scope>
    <source>
        <strain evidence="17 18">CIP 101886</strain>
    </source>
</reference>
<dbReference type="InterPro" id="IPR004715">
    <property type="entry name" value="PTS_IIA_fruc"/>
</dbReference>
<dbReference type="PROSITE" id="PS51094">
    <property type="entry name" value="PTS_EIIA_TYPE_2"/>
    <property type="match status" value="1"/>
</dbReference>
<dbReference type="Gene3D" id="3.50.30.10">
    <property type="entry name" value="Phosphohistidine domain"/>
    <property type="match status" value="1"/>
</dbReference>
<dbReference type="PROSITE" id="PS00369">
    <property type="entry name" value="PTS_HPR_HIS"/>
    <property type="match status" value="1"/>
</dbReference>
<keyword evidence="18" id="KW-1185">Reference proteome</keyword>
<evidence type="ECO:0000256" key="6">
    <source>
        <dbReference type="ARBA" id="ARBA00022448"/>
    </source>
</evidence>
<dbReference type="Pfam" id="PF02896">
    <property type="entry name" value="PEP-utilizers_C"/>
    <property type="match status" value="1"/>
</dbReference>
<proteinExistence type="inferred from homology"/>
<dbReference type="InterPro" id="IPR016152">
    <property type="entry name" value="PTrfase/Anion_transptr"/>
</dbReference>
<dbReference type="InterPro" id="IPR015813">
    <property type="entry name" value="Pyrv/PenolPyrv_kinase-like_dom"/>
</dbReference>
<dbReference type="SUPFAM" id="SSF51621">
    <property type="entry name" value="Phosphoenolpyruvate/pyruvate domain"/>
    <property type="match status" value="1"/>
</dbReference>
<dbReference type="Gene3D" id="1.10.274.10">
    <property type="entry name" value="PtsI, HPr-binding domain"/>
    <property type="match status" value="1"/>
</dbReference>
<dbReference type="InterPro" id="IPR040442">
    <property type="entry name" value="Pyrv_kinase-like_dom_sf"/>
</dbReference>
<dbReference type="GO" id="GO:0016301">
    <property type="term" value="F:kinase activity"/>
    <property type="evidence" value="ECO:0007669"/>
    <property type="project" value="UniProtKB-KW"/>
</dbReference>
<dbReference type="Pfam" id="PF00391">
    <property type="entry name" value="PEP-utilizers"/>
    <property type="match status" value="1"/>
</dbReference>
<feature type="domain" description="PTS EIIA type-2" evidence="15">
    <location>
        <begin position="679"/>
        <end position="823"/>
    </location>
</feature>
<dbReference type="GO" id="GO:0046872">
    <property type="term" value="F:metal ion binding"/>
    <property type="evidence" value="ECO:0007669"/>
    <property type="project" value="UniProtKB-KW"/>
</dbReference>
<dbReference type="SUPFAM" id="SSF55594">
    <property type="entry name" value="HPr-like"/>
    <property type="match status" value="1"/>
</dbReference>
<dbReference type="GO" id="GO:0008965">
    <property type="term" value="F:phosphoenolpyruvate-protein phosphotransferase activity"/>
    <property type="evidence" value="ECO:0007669"/>
    <property type="project" value="UniProtKB-EC"/>
</dbReference>
<accession>D0IBI7</accession>
<dbReference type="CDD" id="cd00211">
    <property type="entry name" value="PTS_IIA_fru"/>
    <property type="match status" value="1"/>
</dbReference>
<dbReference type="Gene3D" id="3.40.930.10">
    <property type="entry name" value="Mannitol-specific EII, Chain A"/>
    <property type="match status" value="1"/>
</dbReference>
<evidence type="ECO:0000259" key="15">
    <source>
        <dbReference type="PROSITE" id="PS51094"/>
    </source>
</evidence>
<dbReference type="EMBL" id="ADAQ01000013">
    <property type="protein sequence ID" value="EEY71255.1"/>
    <property type="molecule type" value="Genomic_DNA"/>
</dbReference>
<dbReference type="InterPro" id="IPR036637">
    <property type="entry name" value="Phosphohistidine_dom_sf"/>
</dbReference>
<dbReference type="Pfam" id="PF05524">
    <property type="entry name" value="PEP-utilisers_N"/>
    <property type="match status" value="1"/>
</dbReference>
<dbReference type="Pfam" id="PF00381">
    <property type="entry name" value="PTS-HPr"/>
    <property type="match status" value="1"/>
</dbReference>
<gene>
    <name evidence="17" type="ORF">VHA_003114</name>
</gene>
<dbReference type="InterPro" id="IPR001020">
    <property type="entry name" value="PTS_HPr_His_P_site"/>
</dbReference>
<evidence type="ECO:0000256" key="9">
    <source>
        <dbReference type="ARBA" id="ARBA00022597"/>
    </source>
</evidence>
<dbReference type="SUPFAM" id="SSF52009">
    <property type="entry name" value="Phosphohistidine domain"/>
    <property type="match status" value="1"/>
</dbReference>
<evidence type="ECO:0000259" key="16">
    <source>
        <dbReference type="PROSITE" id="PS51350"/>
    </source>
</evidence>
<dbReference type="GeneID" id="58895059"/>
<keyword evidence="11" id="KW-0598">Phosphotransferase system</keyword>
<evidence type="ECO:0000313" key="18">
    <source>
        <dbReference type="Proteomes" id="UP000003604"/>
    </source>
</evidence>
<dbReference type="InterPro" id="IPR000032">
    <property type="entry name" value="HPr-like"/>
</dbReference>
<comment type="catalytic activity">
    <reaction evidence="1">
        <text>L-histidyl-[protein] + phosphoenolpyruvate = N(pros)-phospho-L-histidyl-[protein] + pyruvate</text>
        <dbReference type="Rhea" id="RHEA:23880"/>
        <dbReference type="Rhea" id="RHEA-COMP:9745"/>
        <dbReference type="Rhea" id="RHEA-COMP:9746"/>
        <dbReference type="ChEBI" id="CHEBI:15361"/>
        <dbReference type="ChEBI" id="CHEBI:29979"/>
        <dbReference type="ChEBI" id="CHEBI:58702"/>
        <dbReference type="ChEBI" id="CHEBI:64837"/>
        <dbReference type="EC" id="2.7.3.9"/>
    </reaction>
</comment>
<dbReference type="PRINTS" id="PR01736">
    <property type="entry name" value="PHPHTRNFRASE"/>
</dbReference>
<dbReference type="PROSITE" id="PS00742">
    <property type="entry name" value="PEP_ENZYMES_2"/>
    <property type="match status" value="1"/>
</dbReference>
<keyword evidence="17" id="KW-0670">Pyruvate</keyword>
<name>D0IBI7_GRIHO</name>
<comment type="subcellular location">
    <subcellularLocation>
        <location evidence="4">Cytoplasm</location>
    </subcellularLocation>
</comment>
<feature type="domain" description="HPr" evidence="16">
    <location>
        <begin position="1"/>
        <end position="94"/>
    </location>
</feature>
<keyword evidence="13" id="KW-0418">Kinase</keyword>
<evidence type="ECO:0000256" key="8">
    <source>
        <dbReference type="ARBA" id="ARBA00022553"/>
    </source>
</evidence>
<evidence type="ECO:0000256" key="10">
    <source>
        <dbReference type="ARBA" id="ARBA00022679"/>
    </source>
</evidence>
<dbReference type="NCBIfam" id="TIGR00848">
    <property type="entry name" value="fruA"/>
    <property type="match status" value="1"/>
</dbReference>
<protein>
    <submittedName>
        <fullName evidence="17">Phosphoenolpyruvate-protein phosphotransferase of PTS system</fullName>
        <ecNumber evidence="17">2.7.3.9</ecNumber>
    </submittedName>
</protein>
<evidence type="ECO:0000256" key="12">
    <source>
        <dbReference type="ARBA" id="ARBA00022723"/>
    </source>
</evidence>
<dbReference type="SUPFAM" id="SSF55804">
    <property type="entry name" value="Phoshotransferase/anion transport protein"/>
    <property type="match status" value="1"/>
</dbReference>
<dbReference type="Gene3D" id="3.30.1340.10">
    <property type="entry name" value="HPr-like"/>
    <property type="match status" value="1"/>
</dbReference>
<dbReference type="AlphaFoldDB" id="D0IBI7"/>
<dbReference type="InterPro" id="IPR050499">
    <property type="entry name" value="PEP-utilizing_PTS_enzyme"/>
</dbReference>
<keyword evidence="9" id="KW-0762">Sugar transport</keyword>
<dbReference type="OrthoDB" id="9765468at2"/>
<keyword evidence="10 17" id="KW-0808">Transferase</keyword>
<dbReference type="InterPro" id="IPR023151">
    <property type="entry name" value="PEP_util_CS"/>
</dbReference>
<dbReference type="InterPro" id="IPR035895">
    <property type="entry name" value="HPr-like_sf"/>
</dbReference>
<dbReference type="InterPro" id="IPR036618">
    <property type="entry name" value="PtsI_HPr-bd_sf"/>
</dbReference>
<evidence type="ECO:0000256" key="2">
    <source>
        <dbReference type="ARBA" id="ARBA00001401"/>
    </source>
</evidence>
<keyword evidence="8" id="KW-0597">Phosphoprotein</keyword>
<evidence type="ECO:0000256" key="7">
    <source>
        <dbReference type="ARBA" id="ARBA00022490"/>
    </source>
</evidence>
<dbReference type="Pfam" id="PF00359">
    <property type="entry name" value="PTS_EIIA_2"/>
    <property type="match status" value="1"/>
</dbReference>
<evidence type="ECO:0000256" key="13">
    <source>
        <dbReference type="ARBA" id="ARBA00022777"/>
    </source>
</evidence>
<comment type="caution">
    <text evidence="17">The sequence shown here is derived from an EMBL/GenBank/DDBJ whole genome shotgun (WGS) entry which is preliminary data.</text>
</comment>
<evidence type="ECO:0000256" key="11">
    <source>
        <dbReference type="ARBA" id="ARBA00022683"/>
    </source>
</evidence>
<keyword evidence="12" id="KW-0479">Metal-binding</keyword>
<dbReference type="NCBIfam" id="TIGR01417">
    <property type="entry name" value="PTS_I_fam"/>
    <property type="match status" value="1"/>
</dbReference>
<dbReference type="InterPro" id="IPR000121">
    <property type="entry name" value="PEP_util_C"/>
</dbReference>
<comment type="similarity">
    <text evidence="5">Belongs to the PEP-utilizing enzyme family.</text>
</comment>
<dbReference type="PANTHER" id="PTHR46244:SF4">
    <property type="entry name" value="MULTIPHOSPHORYL TRANSFER PROTEIN 1-RELATED"/>
    <property type="match status" value="1"/>
</dbReference>
<dbReference type="eggNOG" id="COG1080">
    <property type="taxonomic scope" value="Bacteria"/>
</dbReference>
<comment type="catalytic activity">
    <reaction evidence="2">
        <text>D-fructose(out) + N(pros)-phospho-L-histidyl-[protein] = D-fructose 1-phosphate(in) + L-histidyl-[protein]</text>
        <dbReference type="Rhea" id="RHEA:49252"/>
        <dbReference type="Rhea" id="RHEA-COMP:9745"/>
        <dbReference type="Rhea" id="RHEA-COMP:9746"/>
        <dbReference type="ChEBI" id="CHEBI:29979"/>
        <dbReference type="ChEBI" id="CHEBI:37721"/>
        <dbReference type="ChEBI" id="CHEBI:58674"/>
        <dbReference type="ChEBI" id="CHEBI:64837"/>
        <dbReference type="EC" id="2.7.1.202"/>
    </reaction>
</comment>
<keyword evidence="7" id="KW-0963">Cytoplasm</keyword>
<dbReference type="PANTHER" id="PTHR46244">
    <property type="entry name" value="PHOSPHOENOLPYRUVATE-PROTEIN PHOSPHOTRANSFERASE"/>
    <property type="match status" value="1"/>
</dbReference>
<dbReference type="GO" id="GO:0008982">
    <property type="term" value="F:protein-N(PI)-phosphohistidine-sugar phosphotransferase activity"/>
    <property type="evidence" value="ECO:0007669"/>
    <property type="project" value="InterPro"/>
</dbReference>
<evidence type="ECO:0000256" key="5">
    <source>
        <dbReference type="ARBA" id="ARBA00007837"/>
    </source>
</evidence>
<keyword evidence="14" id="KW-0460">Magnesium</keyword>
<organism evidence="17 18">
    <name type="scientific">Grimontia hollisae CIP 101886</name>
    <dbReference type="NCBI Taxonomy" id="675812"/>
    <lineage>
        <taxon>Bacteria</taxon>
        <taxon>Pseudomonadati</taxon>
        <taxon>Pseudomonadota</taxon>
        <taxon>Gammaproteobacteria</taxon>
        <taxon>Vibrionales</taxon>
        <taxon>Vibrionaceae</taxon>
        <taxon>Grimontia</taxon>
    </lineage>
</organism>
<dbReference type="Gene3D" id="3.20.20.60">
    <property type="entry name" value="Phosphoenolpyruvate-binding domains"/>
    <property type="match status" value="1"/>
</dbReference>
<dbReference type="SUPFAM" id="SSF47831">
    <property type="entry name" value="Enzyme I of the PEP:sugar phosphotransferase system HPr-binding (sub)domain"/>
    <property type="match status" value="1"/>
</dbReference>
<evidence type="ECO:0000256" key="14">
    <source>
        <dbReference type="ARBA" id="ARBA00022842"/>
    </source>
</evidence>
<comment type="cofactor">
    <cofactor evidence="3">
        <name>Mg(2+)</name>
        <dbReference type="ChEBI" id="CHEBI:18420"/>
    </cofactor>
</comment>
<dbReference type="GO" id="GO:0005737">
    <property type="term" value="C:cytoplasm"/>
    <property type="evidence" value="ECO:0007669"/>
    <property type="project" value="UniProtKB-SubCell"/>
</dbReference>
<dbReference type="GO" id="GO:0016020">
    <property type="term" value="C:membrane"/>
    <property type="evidence" value="ECO:0007669"/>
    <property type="project" value="InterPro"/>
</dbReference>
<keyword evidence="6" id="KW-0813">Transport</keyword>
<dbReference type="PROSITE" id="PS51350">
    <property type="entry name" value="PTS_HPR_DOM"/>
    <property type="match status" value="1"/>
</dbReference>
<evidence type="ECO:0000256" key="3">
    <source>
        <dbReference type="ARBA" id="ARBA00001946"/>
    </source>
</evidence>
<dbReference type="InterPro" id="IPR002178">
    <property type="entry name" value="PTS_EIIA_type-2_dom"/>
</dbReference>
<sequence>MKKEVAFTCELPNGIHARPANHLEAVCAQFKSEITLRNLRNNNAGSAKSVLSLVGTDTLLNDPCLLIIEGEDAEAAFDVLTTYLNDVFPHCDEELVAIDEGDVTLPQSLMRHNPTLIKAKRLSAGIGKGKLVCYRDVALSLFANAVSTLSFDDVKQQVAMALLDKAEQASGQEKEIINAHLGMLKDEALNDAVANGVAHGNTLAQAIINAVDSISATLLQSSSDYLKERVLDIKDIALQLLIAAHPELNVSTEFTLTEPSIVIANDLTPSQFLGLDRHHLKGLILTQAGSTSHTVILARAFNIPAVSGVAVEECAAQEGELIYIDGGLGVVSLDPSQHVVTYFERAIWLADQRAKKESEFVNQPGKTRDGKEIEIAANIACTVEATPAFEKGAEGVGLFRTEMLFMDRATAPGEEEQFNAYKAVLEAAEGKPVIIRTMDIGGDKPIEYLNLPHEHNPFLGYRAVRIYPQFISLFHTQIRAILRAAPFGKTKVMIPMIQSIEEIRWVKEQISIVQAQLEGDGVAYGEFELGIMVEIPSVAFLMDQFCKEVDFFSIGSNDMTQYLLAVDRDNDNVAKLYNSLAPSFLRLLDAVVSGAHEHGKWVGLCGELGANKKVLPLLVGAGLDELSMAAPSIAPTKAQLSQMDSKQCRELFVQACNCPTIADVEALLEAFSRSQEDKPLLATECVLLDCDFNSKEETIQTLVGNLGIQGRTNLVGELEGDIWAREAVFTTGLGNGFAIPHTKSDNIVHSSISIARLNKPVRWSDDEESDVEFVIMLTLNKNQGDQHMRIFSGLARKLIHENFRNTLKTMKTEEDMIAFLTSELAL</sequence>